<evidence type="ECO:0000256" key="2">
    <source>
        <dbReference type="ARBA" id="ARBA00023242"/>
    </source>
</evidence>
<feature type="domain" description="Transcription factor CBF/NF-Y/archaeal histone" evidence="4">
    <location>
        <begin position="8"/>
        <end position="70"/>
    </location>
</feature>
<dbReference type="AlphaFoldDB" id="A0AAU9ISD6"/>
<dbReference type="CDD" id="cd22906">
    <property type="entry name" value="HFD_DRAP1"/>
    <property type="match status" value="1"/>
</dbReference>
<dbReference type="GO" id="GO:0046982">
    <property type="term" value="F:protein heterodimerization activity"/>
    <property type="evidence" value="ECO:0007669"/>
    <property type="project" value="InterPro"/>
</dbReference>
<gene>
    <name evidence="5" type="ORF">BSTOLATCC_MIC11663</name>
</gene>
<dbReference type="PANTHER" id="PTHR10252">
    <property type="entry name" value="HISTONE-LIKE TRANSCRIPTION FACTOR CCAAT-RELATED"/>
    <property type="match status" value="1"/>
</dbReference>
<dbReference type="InterPro" id="IPR003958">
    <property type="entry name" value="CBFA_NFYB_domain"/>
</dbReference>
<protein>
    <recommendedName>
        <fullName evidence="4">Transcription factor CBF/NF-Y/archaeal histone domain-containing protein</fullName>
    </recommendedName>
</protein>
<reference evidence="5" key="1">
    <citation type="submission" date="2021-09" db="EMBL/GenBank/DDBJ databases">
        <authorList>
            <consortium name="AG Swart"/>
            <person name="Singh M."/>
            <person name="Singh A."/>
            <person name="Seah K."/>
            <person name="Emmerich C."/>
        </authorList>
    </citation>
    <scope>NUCLEOTIDE SEQUENCE</scope>
    <source>
        <strain evidence="5">ATCC30299</strain>
    </source>
</reference>
<keyword evidence="6" id="KW-1185">Reference proteome</keyword>
<evidence type="ECO:0000313" key="6">
    <source>
        <dbReference type="Proteomes" id="UP001162131"/>
    </source>
</evidence>
<dbReference type="Pfam" id="PF00808">
    <property type="entry name" value="CBFD_NFYB_HMF"/>
    <property type="match status" value="1"/>
</dbReference>
<dbReference type="Proteomes" id="UP001162131">
    <property type="component" value="Unassembled WGS sequence"/>
</dbReference>
<dbReference type="InterPro" id="IPR009072">
    <property type="entry name" value="Histone-fold"/>
</dbReference>
<dbReference type="Gene3D" id="1.10.20.10">
    <property type="entry name" value="Histone, subunit A"/>
    <property type="match status" value="1"/>
</dbReference>
<dbReference type="GO" id="GO:0005634">
    <property type="term" value="C:nucleus"/>
    <property type="evidence" value="ECO:0007669"/>
    <property type="project" value="UniProtKB-SubCell"/>
</dbReference>
<comment type="subcellular location">
    <subcellularLocation>
        <location evidence="1">Nucleus</location>
    </subcellularLocation>
</comment>
<keyword evidence="2" id="KW-0539">Nucleus</keyword>
<comment type="caution">
    <text evidence="5">The sequence shown here is derived from an EMBL/GenBank/DDBJ whole genome shotgun (WGS) entry which is preliminary data.</text>
</comment>
<proteinExistence type="predicted"/>
<dbReference type="PANTHER" id="PTHR10252:SF5">
    <property type="entry name" value="DR1-ASSOCIATED COREPRESSOR"/>
    <property type="match status" value="1"/>
</dbReference>
<accession>A0AAU9ISD6</accession>
<evidence type="ECO:0000259" key="4">
    <source>
        <dbReference type="Pfam" id="PF00808"/>
    </source>
</evidence>
<dbReference type="InterPro" id="IPR050568">
    <property type="entry name" value="Transcr_DNA_Rep_Reg"/>
</dbReference>
<dbReference type="GO" id="GO:0001046">
    <property type="term" value="F:core promoter sequence-specific DNA binding"/>
    <property type="evidence" value="ECO:0007669"/>
    <property type="project" value="TreeGrafter"/>
</dbReference>
<name>A0AAU9ISD6_9CILI</name>
<evidence type="ECO:0000256" key="3">
    <source>
        <dbReference type="SAM" id="MobiDB-lite"/>
    </source>
</evidence>
<sequence length="118" mass="13421">MKNRNNLTFPPNRIKKIVQSNQDIGKLSATTPFLICKITEEVIQQLTSLSSKLAVQQGDSKITLWHLAQVIENDKMFEAIRSKCLQNPMLMGAEPPKKPSDKKKKPKGDIQEFIQEDE</sequence>
<evidence type="ECO:0000313" key="5">
    <source>
        <dbReference type="EMBL" id="CAG9314665.1"/>
    </source>
</evidence>
<feature type="region of interest" description="Disordered" evidence="3">
    <location>
        <begin position="88"/>
        <end position="118"/>
    </location>
</feature>
<organism evidence="5 6">
    <name type="scientific">Blepharisma stoltei</name>
    <dbReference type="NCBI Taxonomy" id="1481888"/>
    <lineage>
        <taxon>Eukaryota</taxon>
        <taxon>Sar</taxon>
        <taxon>Alveolata</taxon>
        <taxon>Ciliophora</taxon>
        <taxon>Postciliodesmatophora</taxon>
        <taxon>Heterotrichea</taxon>
        <taxon>Heterotrichida</taxon>
        <taxon>Blepharismidae</taxon>
        <taxon>Blepharisma</taxon>
    </lineage>
</organism>
<dbReference type="EMBL" id="CAJZBQ010000012">
    <property type="protein sequence ID" value="CAG9314665.1"/>
    <property type="molecule type" value="Genomic_DNA"/>
</dbReference>
<evidence type="ECO:0000256" key="1">
    <source>
        <dbReference type="ARBA" id="ARBA00004123"/>
    </source>
</evidence>
<dbReference type="GO" id="GO:0016251">
    <property type="term" value="F:RNA polymerase II general transcription initiation factor activity"/>
    <property type="evidence" value="ECO:0007669"/>
    <property type="project" value="TreeGrafter"/>
</dbReference>
<dbReference type="SUPFAM" id="SSF47113">
    <property type="entry name" value="Histone-fold"/>
    <property type="match status" value="1"/>
</dbReference>